<dbReference type="GO" id="GO:0004497">
    <property type="term" value="F:monooxygenase activity"/>
    <property type="evidence" value="ECO:0007669"/>
    <property type="project" value="InterPro"/>
</dbReference>
<evidence type="ECO:0000256" key="5">
    <source>
        <dbReference type="ARBA" id="ARBA00023002"/>
    </source>
</evidence>
<dbReference type="InterPro" id="IPR001128">
    <property type="entry name" value="Cyt_P450"/>
</dbReference>
<dbReference type="Proteomes" id="UP000565441">
    <property type="component" value="Unassembled WGS sequence"/>
</dbReference>
<accession>A0A8H5M7N7</accession>
<feature type="region of interest" description="Disordered" evidence="8">
    <location>
        <begin position="1"/>
        <end position="37"/>
    </location>
</feature>
<dbReference type="AlphaFoldDB" id="A0A8H5M7N7"/>
<dbReference type="PANTHER" id="PTHR11903:SF37">
    <property type="entry name" value="PSI-PRODUCING OXYGENASE A"/>
    <property type="match status" value="1"/>
</dbReference>
<evidence type="ECO:0000256" key="4">
    <source>
        <dbReference type="ARBA" id="ARBA00022964"/>
    </source>
</evidence>
<comment type="subunit">
    <text evidence="1">Homotetramer.</text>
</comment>
<dbReference type="GO" id="GO:0006631">
    <property type="term" value="P:fatty acid metabolic process"/>
    <property type="evidence" value="ECO:0007669"/>
    <property type="project" value="UniProtKB-ARBA"/>
</dbReference>
<dbReference type="GO" id="GO:0006979">
    <property type="term" value="P:response to oxidative stress"/>
    <property type="evidence" value="ECO:0007669"/>
    <property type="project" value="InterPro"/>
</dbReference>
<dbReference type="PRINTS" id="PR00457">
    <property type="entry name" value="ANPEROXIDASE"/>
</dbReference>
<keyword evidence="5" id="KW-0560">Oxidoreductase</keyword>
<evidence type="ECO:0000256" key="3">
    <source>
        <dbReference type="ARBA" id="ARBA00022723"/>
    </source>
</evidence>
<feature type="binding site" description="axial binding residue" evidence="7">
    <location>
        <position position="384"/>
    </location>
    <ligand>
        <name>heme b</name>
        <dbReference type="ChEBI" id="CHEBI:60344"/>
    </ligand>
    <ligandPart>
        <name>Fe</name>
        <dbReference type="ChEBI" id="CHEBI:18248"/>
    </ligandPart>
</feature>
<dbReference type="PANTHER" id="PTHR11903">
    <property type="entry name" value="PROSTAGLANDIN G/H SYNTHASE"/>
    <property type="match status" value="1"/>
</dbReference>
<protein>
    <recommendedName>
        <fullName evidence="11">Heme peroxidase</fullName>
    </recommendedName>
</protein>
<dbReference type="OrthoDB" id="823504at2759"/>
<comment type="caution">
    <text evidence="9">The sequence shown here is derived from an EMBL/GenBank/DDBJ whole genome shotgun (WGS) entry which is preliminary data.</text>
</comment>
<evidence type="ECO:0000256" key="6">
    <source>
        <dbReference type="ARBA" id="ARBA00023004"/>
    </source>
</evidence>
<dbReference type="GO" id="GO:0004601">
    <property type="term" value="F:peroxidase activity"/>
    <property type="evidence" value="ECO:0007669"/>
    <property type="project" value="InterPro"/>
</dbReference>
<feature type="compositionally biased region" description="Polar residues" evidence="8">
    <location>
        <begin position="1"/>
        <end position="23"/>
    </location>
</feature>
<dbReference type="InterPro" id="IPR050783">
    <property type="entry name" value="Oxylipin_biosynth_metab"/>
</dbReference>
<keyword evidence="6 7" id="KW-0408">Iron</keyword>
<dbReference type="CDD" id="cd09817">
    <property type="entry name" value="linoleate_diol_synthase_like"/>
    <property type="match status" value="1"/>
</dbReference>
<evidence type="ECO:0000256" key="8">
    <source>
        <dbReference type="SAM" id="MobiDB-lite"/>
    </source>
</evidence>
<evidence type="ECO:0000313" key="9">
    <source>
        <dbReference type="EMBL" id="KAF5383694.1"/>
    </source>
</evidence>
<dbReference type="InterPro" id="IPR034812">
    <property type="entry name" value="Ppo-like_N"/>
</dbReference>
<dbReference type="GO" id="GO:0005506">
    <property type="term" value="F:iron ion binding"/>
    <property type="evidence" value="ECO:0007669"/>
    <property type="project" value="InterPro"/>
</dbReference>
<reference evidence="9 10" key="1">
    <citation type="journal article" date="2020" name="ISME J.">
        <title>Uncovering the hidden diversity of litter-decomposition mechanisms in mushroom-forming fungi.</title>
        <authorList>
            <person name="Floudas D."/>
            <person name="Bentzer J."/>
            <person name="Ahren D."/>
            <person name="Johansson T."/>
            <person name="Persson P."/>
            <person name="Tunlid A."/>
        </authorList>
    </citation>
    <scope>NUCLEOTIDE SEQUENCE [LARGE SCALE GENOMIC DNA]</scope>
    <source>
        <strain evidence="9 10">CBS 661.87</strain>
    </source>
</reference>
<dbReference type="Pfam" id="PF00067">
    <property type="entry name" value="p450"/>
    <property type="match status" value="1"/>
</dbReference>
<sequence length="1067" mass="119435">MSTLNRLPSVFRKNSSSMNDTAISSSTTTKEKSSLGGAPQVIRDFREQIKKGNPLSLDLSTLASYASLVDGIRNTESIDDRKFLLEHALTFVSRLDEGPFQTTIQNKIVALLYNDLGHPPATSIGNGYAWRTADGSYNNVDLPNMGKAGTPYARSVQQCHPLPKNQLPDPGLIFDTLLKREGFVKHPAGLSSLMFSFAALVIHSVFRTSHTDVNVNETSSYIDLSPLYGHNQEAQDRVRVRDGYGLLKPDVFAEDRLLLLPPAVCAILVLFSRNHNYIARKLLEINERGTYVDPSSLKTDIPTQKTQLLTQEEEIFQIARLINCGWFASVVFSDYFSCILGLVRDGSSWSLDPFEEIRMEDHSVFERGKGNVCSVEFNCLYRWHATTSAEDEKWVERLFSKVFDGKAPEDVTPMEFKMAARKIQDERPDITDWTFGGLADHTFKDEDLAKLLHDATEYPAAAFRARGTPASMRLHEIMGIEQNRRWGVCSLNDFRKYLGLKPYNSFLDWNPDKEIADAAEKLYGHIDYLELYVGLQAEEAKPVIDGAGLCPGYTISRAILSDAISLTRGDRFFTQDYTPFNMTAWGFADCQRDPNAFGFGSTLGRLFLRNLPNHFTENSVYTFFPLMTPDSMKTHLKKLKVLDQYDLSRPAGQTAVQKVTSYTRIADILQDRDTFNLPYAVRAARVIHGKGFYAVDGTEAKEKVYKALGDSPESIDKIGKFFYDTTRRLIDFQSFALVGKKTYSVDLVRDILKYVPIYWAASDIAGFCLKTKEHPHGHYTPEELYQILGDIYSFVFLDIEASKIMVLGAKVTTHVRALLGHIKNHLGQGITNRNSIASIFSKPKKVEHNELVKRLTAIGGSSDELANTILALMVGSTVEISLALTNMVNLYLGSDKDAELRRLANATDTKNLLDGFVYEALRLDPPLQGVYRIATKDHAVGNLSVKNGDRIFLDVAQANLDESIFPTPTTVDATRGGKHTLYGDGAFNHLGEQLTVKVMAEVLRAVFQYDNVRRAPGQSGTLRRFKDYARPQLRYAYLDRDQFSSAWPTSLSIVYDAPATPVAPAAK</sequence>
<keyword evidence="3 7" id="KW-0479">Metal-binding</keyword>
<organism evidence="9 10">
    <name type="scientific">Tricholomella constricta</name>
    <dbReference type="NCBI Taxonomy" id="117010"/>
    <lineage>
        <taxon>Eukaryota</taxon>
        <taxon>Fungi</taxon>
        <taxon>Dikarya</taxon>
        <taxon>Basidiomycota</taxon>
        <taxon>Agaricomycotina</taxon>
        <taxon>Agaricomycetes</taxon>
        <taxon>Agaricomycetidae</taxon>
        <taxon>Agaricales</taxon>
        <taxon>Tricholomatineae</taxon>
        <taxon>Lyophyllaceae</taxon>
        <taxon>Tricholomella</taxon>
    </lineage>
</organism>
<keyword evidence="4" id="KW-0223">Dioxygenase</keyword>
<dbReference type="GO" id="GO:0020037">
    <property type="term" value="F:heme binding"/>
    <property type="evidence" value="ECO:0007669"/>
    <property type="project" value="InterPro"/>
</dbReference>
<gene>
    <name evidence="9" type="ORF">D9615_003624</name>
</gene>
<dbReference type="GO" id="GO:0016705">
    <property type="term" value="F:oxidoreductase activity, acting on paired donors, with incorporation or reduction of molecular oxygen"/>
    <property type="evidence" value="ECO:0007669"/>
    <property type="project" value="InterPro"/>
</dbReference>
<dbReference type="SUPFAM" id="SSF48264">
    <property type="entry name" value="Cytochrome P450"/>
    <property type="match status" value="1"/>
</dbReference>
<name>A0A8H5M7N7_9AGAR</name>
<evidence type="ECO:0000256" key="7">
    <source>
        <dbReference type="PIRSR" id="PIRSR619791-2"/>
    </source>
</evidence>
<evidence type="ECO:0000313" key="10">
    <source>
        <dbReference type="Proteomes" id="UP000565441"/>
    </source>
</evidence>
<dbReference type="EMBL" id="JAACJP010000006">
    <property type="protein sequence ID" value="KAF5383694.1"/>
    <property type="molecule type" value="Genomic_DNA"/>
</dbReference>
<dbReference type="GO" id="GO:0051213">
    <property type="term" value="F:dioxygenase activity"/>
    <property type="evidence" value="ECO:0007669"/>
    <property type="project" value="UniProtKB-KW"/>
</dbReference>
<dbReference type="Pfam" id="PF03098">
    <property type="entry name" value="An_peroxidase"/>
    <property type="match status" value="2"/>
</dbReference>
<evidence type="ECO:0000256" key="2">
    <source>
        <dbReference type="ARBA" id="ARBA00022617"/>
    </source>
</evidence>
<proteinExistence type="predicted"/>
<dbReference type="InterPro" id="IPR019791">
    <property type="entry name" value="Haem_peroxidase_animal"/>
</dbReference>
<evidence type="ECO:0008006" key="11">
    <source>
        <dbReference type="Google" id="ProtNLM"/>
    </source>
</evidence>
<dbReference type="Gene3D" id="1.10.630.10">
    <property type="entry name" value="Cytochrome P450"/>
    <property type="match status" value="1"/>
</dbReference>
<dbReference type="InterPro" id="IPR037120">
    <property type="entry name" value="Haem_peroxidase_sf_animal"/>
</dbReference>
<keyword evidence="10" id="KW-1185">Reference proteome</keyword>
<dbReference type="InterPro" id="IPR010255">
    <property type="entry name" value="Haem_peroxidase_sf"/>
</dbReference>
<dbReference type="PROSITE" id="PS50292">
    <property type="entry name" value="PEROXIDASE_3"/>
    <property type="match status" value="1"/>
</dbReference>
<keyword evidence="2 7" id="KW-0349">Heme</keyword>
<dbReference type="SUPFAM" id="SSF48113">
    <property type="entry name" value="Heme-dependent peroxidases"/>
    <property type="match status" value="1"/>
</dbReference>
<dbReference type="InterPro" id="IPR036396">
    <property type="entry name" value="Cyt_P450_sf"/>
</dbReference>
<dbReference type="Gene3D" id="1.10.640.10">
    <property type="entry name" value="Haem peroxidase domain superfamily, animal type"/>
    <property type="match status" value="1"/>
</dbReference>
<evidence type="ECO:0000256" key="1">
    <source>
        <dbReference type="ARBA" id="ARBA00011881"/>
    </source>
</evidence>